<evidence type="ECO:0000313" key="2">
    <source>
        <dbReference type="EMBL" id="JAB01433.1"/>
    </source>
</evidence>
<feature type="transmembrane region" description="Helical" evidence="1">
    <location>
        <begin position="29"/>
        <end position="45"/>
    </location>
</feature>
<sequence>SRFGSLLVVSFCVLLACLLACLSRLHLVFSLLCWLVTLVFARFAFSSVTCGLKCYCICTVLFCCCCRLLLLVLFSFSSCLRNNF</sequence>
<keyword evidence="1" id="KW-1133">Transmembrane helix</keyword>
<reference evidence="2" key="1">
    <citation type="submission" date="2013-07" db="EMBL/GenBank/DDBJ databases">
        <title>Transcriptome sequencing and developmental regulation of gene expression in Anopheles aquasalis.</title>
        <authorList>
            <consortium name="Brazilian Malaria Network (MCT/CNPq/MS/SCTIE/DECIT/PRONEX 555648/2009-5) and Research Network on Bioactive Molecules from Arthropod Vectors (NAP-MOBIARVE"/>
            <consortium name="University of Sao Paulo)"/>
            <person name="Marinotti O."/>
            <person name="Ribeiro J.M.C."/>
            <person name="Costa-da-Silva A.L."/>
            <person name="Silva M.C.P."/>
            <person name="Lopes A.R."/>
            <person name="Barros M.S."/>
            <person name="Sa-Nunes A."/>
            <person name="Konjin B.B."/>
            <person name="Carvalho E."/>
            <person name="Suesdek L."/>
            <person name="Silva-Neto M.A.C."/>
            <person name="Capurro M.L."/>
        </authorList>
    </citation>
    <scope>NUCLEOTIDE SEQUENCE</scope>
    <source>
        <tissue evidence="2">Whole body</tissue>
    </source>
</reference>
<dbReference type="EMBL" id="GAMD01000158">
    <property type="protein sequence ID" value="JAB01433.1"/>
    <property type="molecule type" value="mRNA"/>
</dbReference>
<name>T1EB81_ANOAQ</name>
<feature type="non-terminal residue" evidence="2">
    <location>
        <position position="1"/>
    </location>
</feature>
<evidence type="ECO:0000256" key="1">
    <source>
        <dbReference type="SAM" id="Phobius"/>
    </source>
</evidence>
<keyword evidence="1" id="KW-0812">Transmembrane</keyword>
<protein>
    <submittedName>
        <fullName evidence="2">Uncharacterized protein</fullName>
    </submittedName>
</protein>
<keyword evidence="1" id="KW-0472">Membrane</keyword>
<dbReference type="AlphaFoldDB" id="T1EB81"/>
<feature type="transmembrane region" description="Helical" evidence="1">
    <location>
        <begin position="52"/>
        <end position="76"/>
    </location>
</feature>
<organism evidence="2">
    <name type="scientific">Anopheles aquasalis</name>
    <name type="common">Malaria mosquito</name>
    <dbReference type="NCBI Taxonomy" id="42839"/>
    <lineage>
        <taxon>Eukaryota</taxon>
        <taxon>Metazoa</taxon>
        <taxon>Ecdysozoa</taxon>
        <taxon>Arthropoda</taxon>
        <taxon>Hexapoda</taxon>
        <taxon>Insecta</taxon>
        <taxon>Pterygota</taxon>
        <taxon>Neoptera</taxon>
        <taxon>Endopterygota</taxon>
        <taxon>Diptera</taxon>
        <taxon>Nematocera</taxon>
        <taxon>Culicoidea</taxon>
        <taxon>Culicidae</taxon>
        <taxon>Anophelinae</taxon>
        <taxon>Anopheles</taxon>
    </lineage>
</organism>
<proteinExistence type="evidence at transcript level"/>
<accession>T1EB81</accession>